<dbReference type="InterPro" id="IPR025608">
    <property type="entry name" value="TcpE"/>
</dbReference>
<proteinExistence type="predicted"/>
<reference evidence="2" key="1">
    <citation type="submission" date="2017-09" db="EMBL/GenBank/DDBJ databases">
        <title>Sequences of three plasmids isolated from Bacillus glycinfermentans NCCP 15922.</title>
        <authorList>
            <person name="Yu W.-S."/>
            <person name="Do H.-N."/>
            <person name="Cheong H.-M."/>
            <person name="Hwang K.-J."/>
        </authorList>
    </citation>
    <scope>NUCLEOTIDE SEQUENCE</scope>
    <source>
        <strain evidence="2">KBN06P03352</strain>
        <plasmid evidence="2">unnamed1</plasmid>
    </source>
</reference>
<evidence type="ECO:0000256" key="1">
    <source>
        <dbReference type="SAM" id="Phobius"/>
    </source>
</evidence>
<dbReference type="RefSeq" id="WP_017474146.1">
    <property type="nucleotide sequence ID" value="NZ_JARRUA010000024.1"/>
</dbReference>
<dbReference type="Pfam" id="PF12648">
    <property type="entry name" value="TcpE"/>
    <property type="match status" value="1"/>
</dbReference>
<keyword evidence="1" id="KW-1133">Transmembrane helix</keyword>
<organism evidence="2">
    <name type="scientific">Bacillus glycinifermentans</name>
    <dbReference type="NCBI Taxonomy" id="1664069"/>
    <lineage>
        <taxon>Bacteria</taxon>
        <taxon>Bacillati</taxon>
        <taxon>Bacillota</taxon>
        <taxon>Bacilli</taxon>
        <taxon>Bacillales</taxon>
        <taxon>Bacillaceae</taxon>
        <taxon>Bacillus</taxon>
    </lineage>
</organism>
<dbReference type="EMBL" id="MF996509">
    <property type="protein sequence ID" value="AUS92805.1"/>
    <property type="molecule type" value="Genomic_DNA"/>
</dbReference>
<keyword evidence="2" id="KW-0614">Plasmid</keyword>
<keyword evidence="1" id="KW-0472">Membrane</keyword>
<evidence type="ECO:0008006" key="3">
    <source>
        <dbReference type="Google" id="ProtNLM"/>
    </source>
</evidence>
<keyword evidence="1" id="KW-0812">Transmembrane</keyword>
<feature type="transmembrane region" description="Helical" evidence="1">
    <location>
        <begin position="62"/>
        <end position="79"/>
    </location>
</feature>
<evidence type="ECO:0000313" key="2">
    <source>
        <dbReference type="EMBL" id="AUS92805.1"/>
    </source>
</evidence>
<feature type="transmembrane region" description="Helical" evidence="1">
    <location>
        <begin position="37"/>
        <end position="56"/>
    </location>
</feature>
<sequence>MNNKIKSFVLNDFLKFERKIYGLPGVNFGRPIQFKTILYFLGFGFAEVVLYFIPIIGIPLRSLPFAILLVIPGGLAYLLSDVGTENRQPISFFRSYFSYQIRRLKKVTYYRGKELKKIRTYTFGHYLTIKDYENNKYEEKRKNSFKFRNHLTYK</sequence>
<geneLocation type="plasmid" evidence="2">
    <name>unnamed1</name>
</geneLocation>
<accession>A0A2I7ZJT4</accession>
<dbReference type="AlphaFoldDB" id="A0A2I7ZJT4"/>
<name>A0A2I7ZJT4_9BACI</name>
<protein>
    <recommendedName>
        <fullName evidence="3">Conjugal transfer protein</fullName>
    </recommendedName>
</protein>